<dbReference type="InterPro" id="IPR050093">
    <property type="entry name" value="ABC_SmlMolc_Importer"/>
</dbReference>
<dbReference type="Pfam" id="PF00005">
    <property type="entry name" value="ABC_tran"/>
    <property type="match status" value="1"/>
</dbReference>
<dbReference type="InterPro" id="IPR003593">
    <property type="entry name" value="AAA+_ATPase"/>
</dbReference>
<proteinExistence type="predicted"/>
<dbReference type="KEGG" id="alka:J0B03_04555"/>
<keyword evidence="2" id="KW-0547">Nucleotide-binding</keyword>
<keyword evidence="6" id="KW-1185">Reference proteome</keyword>
<gene>
    <name evidence="5" type="ORF">J0B03_04555</name>
</gene>
<sequence>MLSVKNLSKSFGDKKVLDQISFEVNKGDIAIITGPSGVGKTTLIRCLSGLETYDSGTIDMTERRSEKEHPVGLVFQNFNLFPHLSALENITFPLVKVKGLDKEKARQEGMDILTSLGLDGLENSYPFQLSGGQQQRVAIGRALAMDPEYLCFDEPTSALDSKLRDSVGEILQEIAARGTGVIVITHDREFAEKFSTRLYALGTDLELVK</sequence>
<evidence type="ECO:0000256" key="3">
    <source>
        <dbReference type="ARBA" id="ARBA00022840"/>
    </source>
</evidence>
<evidence type="ECO:0000313" key="5">
    <source>
        <dbReference type="EMBL" id="QSX09340.1"/>
    </source>
</evidence>
<dbReference type="AlphaFoldDB" id="A0A975AJ88"/>
<dbReference type="SUPFAM" id="SSF52540">
    <property type="entry name" value="P-loop containing nucleoside triphosphate hydrolases"/>
    <property type="match status" value="1"/>
</dbReference>
<keyword evidence="1" id="KW-0813">Transport</keyword>
<dbReference type="Gene3D" id="3.40.50.300">
    <property type="entry name" value="P-loop containing nucleotide triphosphate hydrolases"/>
    <property type="match status" value="1"/>
</dbReference>
<dbReference type="Proteomes" id="UP000663499">
    <property type="component" value="Chromosome"/>
</dbReference>
<dbReference type="InterPro" id="IPR003439">
    <property type="entry name" value="ABC_transporter-like_ATP-bd"/>
</dbReference>
<dbReference type="InterPro" id="IPR017871">
    <property type="entry name" value="ABC_transporter-like_CS"/>
</dbReference>
<dbReference type="RefSeq" id="WP_207300675.1">
    <property type="nucleotide sequence ID" value="NZ_CP071444.1"/>
</dbReference>
<name>A0A975AJ88_9FIRM</name>
<evidence type="ECO:0000256" key="1">
    <source>
        <dbReference type="ARBA" id="ARBA00022448"/>
    </source>
</evidence>
<dbReference type="PROSITE" id="PS50893">
    <property type="entry name" value="ABC_TRANSPORTER_2"/>
    <property type="match status" value="1"/>
</dbReference>
<organism evidence="5 6">
    <name type="scientific">Alkalibacter rhizosphaerae</name>
    <dbReference type="NCBI Taxonomy" id="2815577"/>
    <lineage>
        <taxon>Bacteria</taxon>
        <taxon>Bacillati</taxon>
        <taxon>Bacillota</taxon>
        <taxon>Clostridia</taxon>
        <taxon>Eubacteriales</taxon>
        <taxon>Eubacteriaceae</taxon>
        <taxon>Alkalibacter</taxon>
    </lineage>
</organism>
<keyword evidence="3 5" id="KW-0067">ATP-binding</keyword>
<protein>
    <submittedName>
        <fullName evidence="5">Amino acid ABC transporter ATP-binding protein</fullName>
    </submittedName>
</protein>
<evidence type="ECO:0000313" key="6">
    <source>
        <dbReference type="Proteomes" id="UP000663499"/>
    </source>
</evidence>
<dbReference type="EMBL" id="CP071444">
    <property type="protein sequence ID" value="QSX09340.1"/>
    <property type="molecule type" value="Genomic_DNA"/>
</dbReference>
<dbReference type="SMART" id="SM00382">
    <property type="entry name" value="AAA"/>
    <property type="match status" value="1"/>
</dbReference>
<evidence type="ECO:0000259" key="4">
    <source>
        <dbReference type="PROSITE" id="PS50893"/>
    </source>
</evidence>
<dbReference type="GO" id="GO:0016887">
    <property type="term" value="F:ATP hydrolysis activity"/>
    <property type="evidence" value="ECO:0007669"/>
    <property type="project" value="InterPro"/>
</dbReference>
<dbReference type="InterPro" id="IPR027417">
    <property type="entry name" value="P-loop_NTPase"/>
</dbReference>
<feature type="domain" description="ABC transporter" evidence="4">
    <location>
        <begin position="2"/>
        <end position="207"/>
    </location>
</feature>
<accession>A0A975AJ88</accession>
<dbReference type="PROSITE" id="PS00211">
    <property type="entry name" value="ABC_TRANSPORTER_1"/>
    <property type="match status" value="1"/>
</dbReference>
<dbReference type="PANTHER" id="PTHR42781">
    <property type="entry name" value="SPERMIDINE/PUTRESCINE IMPORT ATP-BINDING PROTEIN POTA"/>
    <property type="match status" value="1"/>
</dbReference>
<reference evidence="5" key="1">
    <citation type="submission" date="2021-03" db="EMBL/GenBank/DDBJ databases">
        <title>Alkalibacter marinus sp. nov., isolated from tidal flat sediment.</title>
        <authorList>
            <person name="Namirimu T."/>
            <person name="Yang J.-A."/>
            <person name="Yang S.-H."/>
            <person name="Kim Y.-J."/>
            <person name="Kwon K.K."/>
        </authorList>
    </citation>
    <scope>NUCLEOTIDE SEQUENCE</scope>
    <source>
        <strain evidence="5">ES005</strain>
    </source>
</reference>
<dbReference type="GO" id="GO:0005524">
    <property type="term" value="F:ATP binding"/>
    <property type="evidence" value="ECO:0007669"/>
    <property type="project" value="UniProtKB-KW"/>
</dbReference>
<evidence type="ECO:0000256" key="2">
    <source>
        <dbReference type="ARBA" id="ARBA00022741"/>
    </source>
</evidence>
<dbReference type="PANTHER" id="PTHR42781:SF9">
    <property type="entry name" value="AMINO ACID ABC TRANSPORTER, ATP-BINDING PROTEIN-RELATED"/>
    <property type="match status" value="1"/>
</dbReference>